<dbReference type="EMBL" id="FMXM01000034">
    <property type="protein sequence ID" value="SDA98712.1"/>
    <property type="molecule type" value="Genomic_DNA"/>
</dbReference>
<protein>
    <submittedName>
        <fullName evidence="1">Uncharacterized protein</fullName>
    </submittedName>
</protein>
<gene>
    <name evidence="1" type="ORF">SAMN02927914_06315</name>
</gene>
<reference evidence="1 2" key="1">
    <citation type="submission" date="2016-10" db="EMBL/GenBank/DDBJ databases">
        <authorList>
            <person name="de Groot N.N."/>
        </authorList>
    </citation>
    <scope>NUCLEOTIDE SEQUENCE [LARGE SCALE GENOMIC DNA]</scope>
    <source>
        <strain evidence="1 2">CGMCC 1.12097</strain>
    </source>
</reference>
<dbReference type="AlphaFoldDB" id="A0A1G5ZVM5"/>
<evidence type="ECO:0000313" key="2">
    <source>
        <dbReference type="Proteomes" id="UP000198588"/>
    </source>
</evidence>
<name>A0A1G5ZVM5_9HYPH</name>
<proteinExistence type="predicted"/>
<accession>A0A1G5ZVM5</accession>
<organism evidence="1 2">
    <name type="scientific">Mesorhizobium qingshengii</name>
    <dbReference type="NCBI Taxonomy" id="1165689"/>
    <lineage>
        <taxon>Bacteria</taxon>
        <taxon>Pseudomonadati</taxon>
        <taxon>Pseudomonadota</taxon>
        <taxon>Alphaproteobacteria</taxon>
        <taxon>Hyphomicrobiales</taxon>
        <taxon>Phyllobacteriaceae</taxon>
        <taxon>Mesorhizobium</taxon>
    </lineage>
</organism>
<dbReference type="Proteomes" id="UP000198588">
    <property type="component" value="Unassembled WGS sequence"/>
</dbReference>
<evidence type="ECO:0000313" key="1">
    <source>
        <dbReference type="EMBL" id="SDA98712.1"/>
    </source>
</evidence>
<sequence>MWHAAEPRLESELSHKIIKGAGATLMSRCADPEPPHQCSNAQAFLQICTLFTDI</sequence>